<feature type="compositionally biased region" description="Basic and acidic residues" evidence="7">
    <location>
        <begin position="687"/>
        <end position="702"/>
    </location>
</feature>
<dbReference type="KEGG" id="tad:TRIADDRAFT_55191"/>
<dbReference type="AlphaFoldDB" id="B3RU83"/>
<sequence>MKSERVKHVPIYRSMFSDLYRFPRGQLQLSGRDNLPQFINREWHGHERANYDPSVRIPQQTFVDPQVSGVNRYKYHRRPIIPFLQQIPPEVLLQPTNVDPLKPPDYYHEKPPTPATRSVEVQTMYRDSEAQTDPYTPEYVVRPGSQTELLTLATLSYGRGLPAGLAEVEMIERARAKRAWEANLPPLHDMSQADKRRRMMDEQERQEWAMREKEIERLQEARLQVLQQILKQRETDHSELNTKRMDRLWSVKRQENDERIKNIRREHIKGIRKLIAKRENIEGKLTRRDIGKDYADPGSQTYAPVTRYGVFMDQGSEKRKVKSRHLETYEGLLELEQSLPDFVTQPRVQVPKLKYEGKSSVARRSARRQQELKEITDSIAAAKHKAKEPPKPLRFLEKIEKIIPRPPTPTVTPPAEGEEEVELAVTFLQKLIRGRAIQNMMYEGKEKRVELIDELRSTHALQLEQQKMKKNEKQVVLSKQRQHRLDQHKNFVVNEVMENLQGENIGKMLDYLSKELVRLQEERRIHAFAMLAERERRMREAEESGMRQIEERRRREEDEMFKQVVKVHQDTVDSYLETVILESVQKTADEQAVQEIKETARKINIIAHEIEDSRTKLESQEIVSELVNMFLFPEVQKRLIREKVKDTQRKYLIAAHATIHGETESAMAEHPNPERPDAFDGMGRESTIPEERSESAALMHEDSEIDEDEKEDIENAENELIKEHEIAADEMRSEDEFDENDENI</sequence>
<feature type="region of interest" description="Disordered" evidence="7">
    <location>
        <begin position="663"/>
        <end position="744"/>
    </location>
</feature>
<dbReference type="InterPro" id="IPR026720">
    <property type="entry name" value="CFAP91"/>
</dbReference>
<evidence type="ECO:0000256" key="2">
    <source>
        <dbReference type="ARBA" id="ARBA00022490"/>
    </source>
</evidence>
<keyword evidence="10" id="KW-1185">Reference proteome</keyword>
<keyword evidence="3" id="KW-0206">Cytoskeleton</keyword>
<dbReference type="PANTHER" id="PTHR22455">
    <property type="entry name" value="CILIA- AND FLAGELLA-ASSOCIATED PROTEIN 91"/>
    <property type="match status" value="1"/>
</dbReference>
<accession>B3RU83</accession>
<evidence type="ECO:0000256" key="7">
    <source>
        <dbReference type="SAM" id="MobiDB-lite"/>
    </source>
</evidence>
<feature type="domain" description="CFAP91" evidence="8">
    <location>
        <begin position="121"/>
        <end position="273"/>
    </location>
</feature>
<dbReference type="PhylomeDB" id="B3RU83"/>
<evidence type="ECO:0000256" key="4">
    <source>
        <dbReference type="ARBA" id="ARBA00023273"/>
    </source>
</evidence>
<dbReference type="RefSeq" id="XP_002111795.1">
    <property type="nucleotide sequence ID" value="XM_002111759.1"/>
</dbReference>
<dbReference type="OrthoDB" id="567787at2759"/>
<evidence type="ECO:0000256" key="3">
    <source>
        <dbReference type="ARBA" id="ARBA00023212"/>
    </source>
</evidence>
<comment type="subcellular location">
    <subcellularLocation>
        <location evidence="1">Cytoplasm</location>
        <location evidence="1">Cytoskeleton</location>
        <location evidence="1">Cilium axoneme</location>
    </subcellularLocation>
</comment>
<dbReference type="HOGENOM" id="CLU_011633_0_0_1"/>
<dbReference type="EMBL" id="DS985244">
    <property type="protein sequence ID" value="EDV25762.1"/>
    <property type="molecule type" value="Genomic_DNA"/>
</dbReference>
<evidence type="ECO:0000256" key="1">
    <source>
        <dbReference type="ARBA" id="ARBA00004430"/>
    </source>
</evidence>
<dbReference type="CTD" id="6752540"/>
<dbReference type="FunCoup" id="B3RU83">
    <property type="interactions" value="237"/>
</dbReference>
<keyword evidence="4" id="KW-0966">Cell projection</keyword>
<feature type="compositionally biased region" description="Acidic residues" evidence="7">
    <location>
        <begin position="732"/>
        <end position="744"/>
    </location>
</feature>
<feature type="compositionally biased region" description="Acidic residues" evidence="7">
    <location>
        <begin position="703"/>
        <end position="717"/>
    </location>
</feature>
<name>B3RU83_TRIAD</name>
<organism evidence="9 10">
    <name type="scientific">Trichoplax adhaerens</name>
    <name type="common">Trichoplax reptans</name>
    <dbReference type="NCBI Taxonomy" id="10228"/>
    <lineage>
        <taxon>Eukaryota</taxon>
        <taxon>Metazoa</taxon>
        <taxon>Placozoa</taxon>
        <taxon>Uniplacotomia</taxon>
        <taxon>Trichoplacea</taxon>
        <taxon>Trichoplacidae</taxon>
        <taxon>Trichoplax</taxon>
    </lineage>
</organism>
<dbReference type="eggNOG" id="ENOG502QRFI">
    <property type="taxonomic scope" value="Eukaryota"/>
</dbReference>
<dbReference type="Pfam" id="PF14738">
    <property type="entry name" value="CFAP91"/>
    <property type="match status" value="1"/>
</dbReference>
<evidence type="ECO:0000259" key="8">
    <source>
        <dbReference type="Pfam" id="PF14738"/>
    </source>
</evidence>
<evidence type="ECO:0000313" key="9">
    <source>
        <dbReference type="EMBL" id="EDV25762.1"/>
    </source>
</evidence>
<keyword evidence="2" id="KW-0963">Cytoplasm</keyword>
<proteinExistence type="inferred from homology"/>
<evidence type="ECO:0000256" key="5">
    <source>
        <dbReference type="ARBA" id="ARBA00029468"/>
    </source>
</evidence>
<evidence type="ECO:0000256" key="6">
    <source>
        <dbReference type="ARBA" id="ARBA00029555"/>
    </source>
</evidence>
<dbReference type="Proteomes" id="UP000009022">
    <property type="component" value="Unassembled WGS sequence"/>
</dbReference>
<feature type="compositionally biased region" description="Basic and acidic residues" evidence="7">
    <location>
        <begin position="719"/>
        <end position="731"/>
    </location>
</feature>
<dbReference type="OMA" id="VQTMYRD"/>
<dbReference type="InterPro" id="IPR032840">
    <property type="entry name" value="CFAP91_dom"/>
</dbReference>
<dbReference type="STRING" id="10228.B3RU83"/>
<dbReference type="GeneID" id="6752540"/>
<gene>
    <name evidence="9" type="ORF">TRIADDRAFT_55191</name>
</gene>
<protein>
    <recommendedName>
        <fullName evidence="6">Cilia- and flagella-associated protein 91</fullName>
    </recommendedName>
</protein>
<dbReference type="PANTHER" id="PTHR22455:SF10">
    <property type="entry name" value="CILIA- AND FLAGELLA-ASSOCIATED PROTEIN 91"/>
    <property type="match status" value="1"/>
</dbReference>
<evidence type="ECO:0000313" key="10">
    <source>
        <dbReference type="Proteomes" id="UP000009022"/>
    </source>
</evidence>
<dbReference type="GO" id="GO:0005930">
    <property type="term" value="C:axoneme"/>
    <property type="evidence" value="ECO:0007669"/>
    <property type="project" value="UniProtKB-SubCell"/>
</dbReference>
<comment type="similarity">
    <text evidence="5">Belongs to the CFAP91 family.</text>
</comment>
<reference evidence="9 10" key="1">
    <citation type="journal article" date="2008" name="Nature">
        <title>The Trichoplax genome and the nature of placozoans.</title>
        <authorList>
            <person name="Srivastava M."/>
            <person name="Begovic E."/>
            <person name="Chapman J."/>
            <person name="Putnam N.H."/>
            <person name="Hellsten U."/>
            <person name="Kawashima T."/>
            <person name="Kuo A."/>
            <person name="Mitros T."/>
            <person name="Salamov A."/>
            <person name="Carpenter M.L."/>
            <person name="Signorovitch A.Y."/>
            <person name="Moreno M.A."/>
            <person name="Kamm K."/>
            <person name="Grimwood J."/>
            <person name="Schmutz J."/>
            <person name="Shapiro H."/>
            <person name="Grigoriev I.V."/>
            <person name="Buss L.W."/>
            <person name="Schierwater B."/>
            <person name="Dellaporta S.L."/>
            <person name="Rokhsar D.S."/>
        </authorList>
    </citation>
    <scope>NUCLEOTIDE SEQUENCE [LARGE SCALE GENOMIC DNA]</scope>
    <source>
        <strain evidence="9 10">Grell-BS-1999</strain>
    </source>
</reference>
<dbReference type="InParanoid" id="B3RU83"/>